<evidence type="ECO:0008006" key="3">
    <source>
        <dbReference type="Google" id="ProtNLM"/>
    </source>
</evidence>
<dbReference type="RefSeq" id="WP_198321692.1">
    <property type="nucleotide sequence ID" value="NZ_CP104311.1"/>
</dbReference>
<gene>
    <name evidence="1" type="ORF">N4J17_09755</name>
</gene>
<protein>
    <recommendedName>
        <fullName evidence="3">Flagellar FliJ protein</fullName>
    </recommendedName>
</protein>
<organism evidence="1 2">
    <name type="scientific">Methylococcus capsulatus</name>
    <dbReference type="NCBI Taxonomy" id="414"/>
    <lineage>
        <taxon>Bacteria</taxon>
        <taxon>Pseudomonadati</taxon>
        <taxon>Pseudomonadota</taxon>
        <taxon>Gammaproteobacteria</taxon>
        <taxon>Methylococcales</taxon>
        <taxon>Methylococcaceae</taxon>
        <taxon>Methylococcus</taxon>
    </lineage>
</organism>
<dbReference type="Proteomes" id="UP001359308">
    <property type="component" value="Chromosome"/>
</dbReference>
<evidence type="ECO:0000313" key="1">
    <source>
        <dbReference type="EMBL" id="WWF00767.1"/>
    </source>
</evidence>
<dbReference type="EMBL" id="CP104311">
    <property type="protein sequence ID" value="WWF00767.1"/>
    <property type="molecule type" value="Genomic_DNA"/>
</dbReference>
<accession>A0ABZ2F3B3</accession>
<keyword evidence="2" id="KW-1185">Reference proteome</keyword>
<evidence type="ECO:0000313" key="2">
    <source>
        <dbReference type="Proteomes" id="UP001359308"/>
    </source>
</evidence>
<reference evidence="1 2" key="1">
    <citation type="submission" date="2022-09" db="EMBL/GenBank/DDBJ databases">
        <authorList>
            <person name="Giprobiosintez L."/>
        </authorList>
    </citation>
    <scope>NUCLEOTIDE SEQUENCE [LARGE SCALE GENOMIC DNA]</scope>
    <source>
        <strain evidence="2">VKPM-B-12549 (GBS-15)</strain>
    </source>
</reference>
<proteinExistence type="predicted"/>
<name>A0ABZ2F3B3_METCP</name>
<sequence length="59" mass="7013">MSTNGMTTLMRLQARKRAAEDEMCLARQKLSEAQREFARKHRAHQKAVMEYLDYAERRV</sequence>